<evidence type="ECO:0000313" key="11">
    <source>
        <dbReference type="EMBL" id="KNZ40579.1"/>
    </source>
</evidence>
<protein>
    <recommendedName>
        <fullName evidence="4 9">LL-diaminopimelate aminotransferase</fullName>
        <shortName evidence="9">DAP-AT</shortName>
        <shortName evidence="9">DAP-aminotransferase</shortName>
        <shortName evidence="9">LL-DAP-aminotransferase</shortName>
        <ecNumber evidence="3 9">2.6.1.83</ecNumber>
    </recommendedName>
</protein>
<dbReference type="Gene3D" id="3.40.640.10">
    <property type="entry name" value="Type I PLP-dependent aspartate aminotransferase-like (Major domain)"/>
    <property type="match status" value="1"/>
</dbReference>
<dbReference type="SUPFAM" id="SSF53383">
    <property type="entry name" value="PLP-dependent transferases"/>
    <property type="match status" value="1"/>
</dbReference>
<evidence type="ECO:0000256" key="1">
    <source>
        <dbReference type="ARBA" id="ARBA00001933"/>
    </source>
</evidence>
<evidence type="ECO:0000256" key="4">
    <source>
        <dbReference type="ARBA" id="ARBA00018052"/>
    </source>
</evidence>
<dbReference type="FunFam" id="3.40.640.10:FF:000099">
    <property type="entry name" value="LL-diaminopimelate aminotransferase, chloroplastic"/>
    <property type="match status" value="1"/>
</dbReference>
<dbReference type="NCBIfam" id="TIGR03542">
    <property type="entry name" value="DAPAT_plant"/>
    <property type="match status" value="1"/>
</dbReference>
<comment type="subunit">
    <text evidence="9">Homodimer.</text>
</comment>
<dbReference type="OrthoDB" id="9813612at2"/>
<keyword evidence="5 9" id="KW-0032">Aminotransferase</keyword>
<dbReference type="InterPro" id="IPR019942">
    <property type="entry name" value="DapL/ALD1"/>
</dbReference>
<evidence type="ECO:0000256" key="6">
    <source>
        <dbReference type="ARBA" id="ARBA00022679"/>
    </source>
</evidence>
<feature type="binding site" evidence="9">
    <location>
        <position position="187"/>
    </location>
    <ligand>
        <name>substrate</name>
    </ligand>
</feature>
<comment type="pathway">
    <text evidence="2 9">Amino-acid biosynthesis; L-lysine biosynthesis via DAP pathway; LL-2,6-diaminopimelate from (S)-tetrahydrodipicolinate (aminotransferase route): step 1/1.</text>
</comment>
<reference evidence="12" key="1">
    <citation type="submission" date="2015-07" db="EMBL/GenBank/DDBJ databases">
        <title>Draft genome sequence of Acetobacterium bakii DSM 8293, a potential psychrophilic chemical producer through syngas fermentation.</title>
        <authorList>
            <person name="Song Y."/>
            <person name="Hwang S."/>
            <person name="Cho B.-K."/>
        </authorList>
    </citation>
    <scope>NUCLEOTIDE SEQUENCE [LARGE SCALE GENOMIC DNA]</scope>
    <source>
        <strain evidence="12">DSM 8239</strain>
    </source>
</reference>
<evidence type="ECO:0000256" key="9">
    <source>
        <dbReference type="HAMAP-Rule" id="MF_01642"/>
    </source>
</evidence>
<comment type="cofactor">
    <cofactor evidence="1 9">
        <name>pyridoxal 5'-phosphate</name>
        <dbReference type="ChEBI" id="CHEBI:597326"/>
    </cofactor>
</comment>
<dbReference type="Proteomes" id="UP000036873">
    <property type="component" value="Unassembled WGS sequence"/>
</dbReference>
<dbReference type="STRING" id="52689.AKG39_16645"/>
<dbReference type="AlphaFoldDB" id="A0A0L6TWC5"/>
<feature type="binding site" evidence="9">
    <location>
        <begin position="246"/>
        <end position="248"/>
    </location>
    <ligand>
        <name>pyridoxal 5'-phosphate</name>
        <dbReference type="ChEBI" id="CHEBI:597326"/>
    </ligand>
</feature>
<feature type="binding site" evidence="9">
    <location>
        <position position="292"/>
    </location>
    <ligand>
        <name>pyridoxal 5'-phosphate</name>
        <dbReference type="ChEBI" id="CHEBI:597326"/>
    </ligand>
</feature>
<evidence type="ECO:0000259" key="10">
    <source>
        <dbReference type="Pfam" id="PF00155"/>
    </source>
</evidence>
<dbReference type="EMBL" id="LGYO01000051">
    <property type="protein sequence ID" value="KNZ40579.1"/>
    <property type="molecule type" value="Genomic_DNA"/>
</dbReference>
<feature type="binding site" evidence="9">
    <location>
        <position position="218"/>
    </location>
    <ligand>
        <name>pyridoxal 5'-phosphate</name>
        <dbReference type="ChEBI" id="CHEBI:597326"/>
    </ligand>
</feature>
<evidence type="ECO:0000256" key="7">
    <source>
        <dbReference type="ARBA" id="ARBA00022898"/>
    </source>
</evidence>
<dbReference type="Gene3D" id="3.90.1150.10">
    <property type="entry name" value="Aspartate Aminotransferase, domain 1"/>
    <property type="match status" value="1"/>
</dbReference>
<feature type="binding site" evidence="9">
    <location>
        <position position="187"/>
    </location>
    <ligand>
        <name>pyridoxal 5'-phosphate</name>
        <dbReference type="ChEBI" id="CHEBI:597326"/>
    </ligand>
</feature>
<keyword evidence="6 9" id="KW-0808">Transferase</keyword>
<evidence type="ECO:0000313" key="12">
    <source>
        <dbReference type="Proteomes" id="UP000036873"/>
    </source>
</evidence>
<dbReference type="CDD" id="cd00609">
    <property type="entry name" value="AAT_like"/>
    <property type="match status" value="1"/>
</dbReference>
<evidence type="ECO:0000256" key="3">
    <source>
        <dbReference type="ARBA" id="ARBA00013138"/>
    </source>
</evidence>
<keyword evidence="7 9" id="KW-0663">Pyridoxal phosphate</keyword>
<dbReference type="InterPro" id="IPR015424">
    <property type="entry name" value="PyrdxlP-dep_Trfase"/>
</dbReference>
<feature type="binding site" evidence="9">
    <location>
        <position position="388"/>
    </location>
    <ligand>
        <name>substrate</name>
    </ligand>
</feature>
<dbReference type="PATRIC" id="fig|52689.4.peg.2873"/>
<dbReference type="InterPro" id="IPR015421">
    <property type="entry name" value="PyrdxlP-dep_Trfase_major"/>
</dbReference>
<dbReference type="GO" id="GO:0030170">
    <property type="term" value="F:pyridoxal phosphate binding"/>
    <property type="evidence" value="ECO:0007669"/>
    <property type="project" value="UniProtKB-UniRule"/>
</dbReference>
<comment type="similarity">
    <text evidence="9">Belongs to the class-I pyridoxal-phosphate-dependent aminotransferase family. LL-diaminopimelate aminotransferase subfamily.</text>
</comment>
<feature type="modified residue" description="N6-(pyridoxal phosphate)lysine" evidence="9">
    <location>
        <position position="249"/>
    </location>
</feature>
<dbReference type="InterPro" id="IPR004839">
    <property type="entry name" value="Aminotransferase_I/II_large"/>
</dbReference>
<feature type="binding site" evidence="9">
    <location>
        <position position="15"/>
    </location>
    <ligand>
        <name>substrate</name>
    </ligand>
</feature>
<sequence length="411" mass="45573">MALINENYLKLPGSYLFSEIAKRVEAYKAANPDADIIKLGIGDVTKPLPEAVITSMHKAVDEMADEKTFRGYGPEPGYNFLIEKIIEFDFGTRGVSLDMDEIFVSDGSKSDTANFQEIFGVDNKIAVTDPVYPVYIDSNVMAGRSGTLGADGKWTNLIYMPCTAENGFVPELPIEKADLIYLCFPNNPTGTTISKTELKKWVDYAKANQAIILYDAAYEAYIQEEDVAHSIYEIEGAKEVAIEFRSFSKNAGFTGTRCSYTVVPKEVMGYTAAGEAIDINKLWNRRHATKFNGVPYIIQKGAEAVYSKEGQKQIKALVDYYMFNAKLIREGIQSTGIEVFGGVNAPYIWLKTPKGMDSWSFFDKVLNDVNIVGTPGAGFGPSGEGYFRLTAFASRESTEEAIKRFTTKFKL</sequence>
<dbReference type="InterPro" id="IPR015422">
    <property type="entry name" value="PyrdxlP-dep_Trfase_small"/>
</dbReference>
<feature type="domain" description="Aminotransferase class I/classII large" evidence="10">
    <location>
        <begin position="35"/>
        <end position="404"/>
    </location>
</feature>
<feature type="binding site" evidence="9">
    <location>
        <position position="72"/>
    </location>
    <ligand>
        <name>pyridoxal 5'-phosphate</name>
        <dbReference type="ChEBI" id="CHEBI:597326"/>
    </ligand>
</feature>
<comment type="caution">
    <text evidence="11">The sequence shown here is derived from an EMBL/GenBank/DDBJ whole genome shotgun (WGS) entry which is preliminary data.</text>
</comment>
<dbReference type="EC" id="2.6.1.83" evidence="3 9"/>
<comment type="catalytic activity">
    <reaction evidence="8 9">
        <text>(2S,6S)-2,6-diaminopimelate + 2-oxoglutarate = (S)-2,3,4,5-tetrahydrodipicolinate + L-glutamate + H2O + H(+)</text>
        <dbReference type="Rhea" id="RHEA:23988"/>
        <dbReference type="ChEBI" id="CHEBI:15377"/>
        <dbReference type="ChEBI" id="CHEBI:15378"/>
        <dbReference type="ChEBI" id="CHEBI:16810"/>
        <dbReference type="ChEBI" id="CHEBI:16845"/>
        <dbReference type="ChEBI" id="CHEBI:29985"/>
        <dbReference type="ChEBI" id="CHEBI:57609"/>
        <dbReference type="EC" id="2.6.1.83"/>
    </reaction>
</comment>
<dbReference type="UniPathway" id="UPA00034">
    <property type="reaction ID" value="UER00466"/>
</dbReference>
<dbReference type="Pfam" id="PF00155">
    <property type="entry name" value="Aminotran_1_2"/>
    <property type="match status" value="1"/>
</dbReference>
<dbReference type="RefSeq" id="WP_050741526.1">
    <property type="nucleotide sequence ID" value="NZ_LGYO01000051.1"/>
</dbReference>
<feature type="binding site" evidence="9">
    <location>
        <begin position="108"/>
        <end position="109"/>
    </location>
    <ligand>
        <name>pyridoxal 5'-phosphate</name>
        <dbReference type="ChEBI" id="CHEBI:597326"/>
    </ligand>
</feature>
<feature type="binding site" evidence="9">
    <location>
        <position position="42"/>
    </location>
    <ligand>
        <name>substrate</name>
    </ligand>
</feature>
<feature type="binding site" evidence="9">
    <location>
        <position position="132"/>
    </location>
    <ligand>
        <name>pyridoxal 5'-phosphate</name>
        <dbReference type="ChEBI" id="CHEBI:597326"/>
    </ligand>
</feature>
<feature type="binding site" evidence="9">
    <location>
        <position position="292"/>
    </location>
    <ligand>
        <name>substrate</name>
    </ligand>
</feature>
<dbReference type="GO" id="GO:0033362">
    <property type="term" value="P:lysine biosynthetic process via diaminopimelate, diaminopimelate-aminotransferase pathway"/>
    <property type="evidence" value="ECO:0007669"/>
    <property type="project" value="UniProtKB-UniRule"/>
</dbReference>
<keyword evidence="12" id="KW-1185">Reference proteome</keyword>
<evidence type="ECO:0000256" key="2">
    <source>
        <dbReference type="ARBA" id="ARBA00004982"/>
    </source>
</evidence>
<evidence type="ECO:0000256" key="8">
    <source>
        <dbReference type="ARBA" id="ARBA00051934"/>
    </source>
</evidence>
<feature type="binding site" evidence="9">
    <location>
        <position position="109"/>
    </location>
    <ligand>
        <name>substrate</name>
    </ligand>
</feature>
<dbReference type="HAMAP" id="MF_01642">
    <property type="entry name" value="DapL_aminotrans_1"/>
    <property type="match status" value="1"/>
</dbReference>
<gene>
    <name evidence="9" type="primary">dapL</name>
    <name evidence="11" type="ORF">AKG39_16645</name>
</gene>
<organism evidence="11 12">
    <name type="scientific">Acetobacterium bakii</name>
    <dbReference type="NCBI Taxonomy" id="52689"/>
    <lineage>
        <taxon>Bacteria</taxon>
        <taxon>Bacillati</taxon>
        <taxon>Bacillota</taxon>
        <taxon>Clostridia</taxon>
        <taxon>Eubacteriales</taxon>
        <taxon>Eubacteriaceae</taxon>
        <taxon>Acetobacterium</taxon>
    </lineage>
</organism>
<feature type="binding site" evidence="9">
    <location>
        <position position="132"/>
    </location>
    <ligand>
        <name>substrate</name>
    </ligand>
</feature>
<dbReference type="GO" id="GO:0010285">
    <property type="term" value="F:L,L-diaminopimelate aminotransferase activity"/>
    <property type="evidence" value="ECO:0007669"/>
    <property type="project" value="UniProtKB-UniRule"/>
</dbReference>
<evidence type="ECO:0000256" key="5">
    <source>
        <dbReference type="ARBA" id="ARBA00022576"/>
    </source>
</evidence>
<feature type="binding site" evidence="9">
    <location>
        <position position="257"/>
    </location>
    <ligand>
        <name>pyridoxal 5'-phosphate</name>
        <dbReference type="ChEBI" id="CHEBI:597326"/>
    </ligand>
</feature>
<dbReference type="PANTHER" id="PTHR43144">
    <property type="entry name" value="AMINOTRANSFERASE"/>
    <property type="match status" value="1"/>
</dbReference>
<proteinExistence type="inferred from homology"/>
<accession>A0A0L6TWC5</accession>
<name>A0A0L6TWC5_9FIRM</name>
<comment type="function">
    <text evidence="9">Involved in the synthesis of meso-diaminopimelate (m-DAP or DL-DAP), required for both lysine and peptidoglycan biosynthesis. Catalyzes the direct conversion of tetrahydrodipicolinate to LL-diaminopimelate.</text>
</comment>